<dbReference type="Proteomes" id="UP001219901">
    <property type="component" value="Chromosome"/>
</dbReference>
<dbReference type="EMBL" id="CP046147">
    <property type="protein sequence ID" value="WFG39549.1"/>
    <property type="molecule type" value="Genomic_DNA"/>
</dbReference>
<evidence type="ECO:0000313" key="4">
    <source>
        <dbReference type="Proteomes" id="UP001321249"/>
    </source>
</evidence>
<dbReference type="Pfam" id="PF02391">
    <property type="entry name" value="MoaE"/>
    <property type="match status" value="1"/>
</dbReference>
<dbReference type="RefSeq" id="WP_342823363.1">
    <property type="nucleotide sequence ID" value="NZ_CP046146.1"/>
</dbReference>
<name>A0AAJ5ZE45_9CHLR</name>
<dbReference type="PANTHER" id="PTHR23404">
    <property type="entry name" value="MOLYBDOPTERIN SYNTHASE RELATED"/>
    <property type="match status" value="1"/>
</dbReference>
<dbReference type="SUPFAM" id="SSF54690">
    <property type="entry name" value="Molybdopterin synthase subunit MoaE"/>
    <property type="match status" value="1"/>
</dbReference>
<keyword evidence="3" id="KW-1185">Reference proteome</keyword>
<dbReference type="InterPro" id="IPR012675">
    <property type="entry name" value="Beta-grasp_dom_sf"/>
</dbReference>
<reference evidence="3 4" key="1">
    <citation type="submission" date="2019-11" db="EMBL/GenBank/DDBJ databases">
        <authorList>
            <person name="Cho J.-C."/>
        </authorList>
    </citation>
    <scope>NUCLEOTIDE SEQUENCE [LARGE SCALE GENOMIC DNA]</scope>
    <source>
        <strain evidence="2 3">JH1073</strain>
        <strain evidence="1 4">JH702</strain>
    </source>
</reference>
<proteinExistence type="predicted"/>
<dbReference type="InterPro" id="IPR016155">
    <property type="entry name" value="Mopterin_synth/thiamin_S_b"/>
</dbReference>
<evidence type="ECO:0000313" key="1">
    <source>
        <dbReference type="EMBL" id="MDG0865709.1"/>
    </source>
</evidence>
<evidence type="ECO:0000313" key="2">
    <source>
        <dbReference type="EMBL" id="WFG39549.1"/>
    </source>
</evidence>
<organism evidence="2 3">
    <name type="scientific">Candidatus Lucifugimonas marina</name>
    <dbReference type="NCBI Taxonomy" id="3038979"/>
    <lineage>
        <taxon>Bacteria</taxon>
        <taxon>Bacillati</taxon>
        <taxon>Chloroflexota</taxon>
        <taxon>Dehalococcoidia</taxon>
        <taxon>SAR202 cluster</taxon>
        <taxon>Candidatus Lucifugimonadales</taxon>
        <taxon>Candidatus Lucifugimonadaceae</taxon>
        <taxon>Candidatus Lucifugimonas</taxon>
    </lineage>
</organism>
<dbReference type="InterPro" id="IPR003749">
    <property type="entry name" value="ThiS/MoaD-like"/>
</dbReference>
<dbReference type="Gene3D" id="3.10.20.30">
    <property type="match status" value="1"/>
</dbReference>
<sequence>MSTNDQQIEVLFFAVLHERAGTRSVKISATAGMTVDDAVVAARSAAPSDPKPGTSVMLALNGEYVKGDQSVKAGDEIALIPPVSGGSGDIKTDSDWVFVTPDSLDDAPLTEFVRTGADGAAVTFLGNTRDNNQGRVVDYLTYEAYQPMAENKIAEIIGEMRSKWELGKIAIAHRTGRVDIGETSMIVAVGSAHRRPAFESALYFVDRLKEIVPIWKKEIFEGGEVWIGETPGANNEIPPPASSGD</sequence>
<gene>
    <name evidence="1" type="ORF">GKO46_01295</name>
    <name evidence="2" type="ORF">GKO48_07930</name>
</gene>
<dbReference type="GO" id="GO:0006777">
    <property type="term" value="P:Mo-molybdopterin cofactor biosynthetic process"/>
    <property type="evidence" value="ECO:0007669"/>
    <property type="project" value="InterPro"/>
</dbReference>
<dbReference type="InterPro" id="IPR003448">
    <property type="entry name" value="Mopterin_biosynth_MoaE"/>
</dbReference>
<dbReference type="SUPFAM" id="SSF54285">
    <property type="entry name" value="MoaD/ThiS"/>
    <property type="match status" value="1"/>
</dbReference>
<dbReference type="EMBL" id="WMBE01000001">
    <property type="protein sequence ID" value="MDG0865709.1"/>
    <property type="molecule type" value="Genomic_DNA"/>
</dbReference>
<dbReference type="CDD" id="cd00754">
    <property type="entry name" value="Ubl_MoaD"/>
    <property type="match status" value="1"/>
</dbReference>
<dbReference type="AlphaFoldDB" id="A0AAJ5ZE45"/>
<dbReference type="InterPro" id="IPR036563">
    <property type="entry name" value="MoaE_sf"/>
</dbReference>
<reference evidence="2" key="2">
    <citation type="journal article" date="2023" name="Nat. Commun.">
        <title>Cultivation of marine bacteria of the SAR202 clade.</title>
        <authorList>
            <person name="Lim Y."/>
            <person name="Seo J.H."/>
            <person name="Giovannoni S.J."/>
            <person name="Kang I."/>
            <person name="Cho J.C."/>
        </authorList>
    </citation>
    <scope>NUCLEOTIDE SEQUENCE</scope>
    <source>
        <strain evidence="2">JH1073</strain>
    </source>
</reference>
<evidence type="ECO:0000313" key="3">
    <source>
        <dbReference type="Proteomes" id="UP001219901"/>
    </source>
</evidence>
<dbReference type="Gene3D" id="3.90.1170.40">
    <property type="entry name" value="Molybdopterin biosynthesis MoaE subunit"/>
    <property type="match status" value="1"/>
</dbReference>
<accession>A0AAJ5ZE45</accession>
<evidence type="ECO:0008006" key="5">
    <source>
        <dbReference type="Google" id="ProtNLM"/>
    </source>
</evidence>
<dbReference type="Pfam" id="PF02597">
    <property type="entry name" value="ThiS"/>
    <property type="match status" value="1"/>
</dbReference>
<reference evidence="3" key="3">
    <citation type="submission" date="2023-06" db="EMBL/GenBank/DDBJ databases">
        <title>Pangenomics reveal diversification of enzyme families and niche specialization in globally abundant SAR202 bacteria.</title>
        <authorList>
            <person name="Saw J.H.W."/>
        </authorList>
    </citation>
    <scope>NUCLEOTIDE SEQUENCE [LARGE SCALE GENOMIC DNA]</scope>
    <source>
        <strain evidence="3">JH1073</strain>
    </source>
</reference>
<dbReference type="CDD" id="cd00756">
    <property type="entry name" value="MoaE"/>
    <property type="match status" value="1"/>
</dbReference>
<protein>
    <recommendedName>
        <fullName evidence="5">Molybdopterin converting factor subunit 1</fullName>
    </recommendedName>
</protein>
<dbReference type="Proteomes" id="UP001321249">
    <property type="component" value="Unassembled WGS sequence"/>
</dbReference>